<reference evidence="2" key="1">
    <citation type="submission" date="2020-04" db="EMBL/GenBank/DDBJ databases">
        <authorList>
            <person name="Zhang T."/>
        </authorList>
    </citation>
    <scope>NUCLEOTIDE SEQUENCE</scope>
    <source>
        <strain evidence="2">HKST-UBA01</strain>
    </source>
</reference>
<organism evidence="2 3">
    <name type="scientific">Eiseniibacteriota bacterium</name>
    <dbReference type="NCBI Taxonomy" id="2212470"/>
    <lineage>
        <taxon>Bacteria</taxon>
        <taxon>Candidatus Eiseniibacteriota</taxon>
    </lineage>
</organism>
<evidence type="ECO:0008006" key="4">
    <source>
        <dbReference type="Google" id="ProtNLM"/>
    </source>
</evidence>
<comment type="caution">
    <text evidence="2">The sequence shown here is derived from an EMBL/GenBank/DDBJ whole genome shotgun (WGS) entry which is preliminary data.</text>
</comment>
<dbReference type="SUPFAM" id="SSF51126">
    <property type="entry name" value="Pectin lyase-like"/>
    <property type="match status" value="1"/>
</dbReference>
<keyword evidence="1" id="KW-0732">Signal</keyword>
<feature type="signal peptide" evidence="1">
    <location>
        <begin position="1"/>
        <end position="20"/>
    </location>
</feature>
<dbReference type="EMBL" id="JAGQHR010000133">
    <property type="protein sequence ID" value="MCA9727247.1"/>
    <property type="molecule type" value="Genomic_DNA"/>
</dbReference>
<reference evidence="2" key="2">
    <citation type="journal article" date="2021" name="Microbiome">
        <title>Successional dynamics and alternative stable states in a saline activated sludge microbial community over 9 years.</title>
        <authorList>
            <person name="Wang Y."/>
            <person name="Ye J."/>
            <person name="Ju F."/>
            <person name="Liu L."/>
            <person name="Boyd J.A."/>
            <person name="Deng Y."/>
            <person name="Parks D.H."/>
            <person name="Jiang X."/>
            <person name="Yin X."/>
            <person name="Woodcroft B.J."/>
            <person name="Tyson G.W."/>
            <person name="Hugenholtz P."/>
            <person name="Polz M.F."/>
            <person name="Zhang T."/>
        </authorList>
    </citation>
    <scope>NUCLEOTIDE SEQUENCE</scope>
    <source>
        <strain evidence="2">HKST-UBA01</strain>
    </source>
</reference>
<evidence type="ECO:0000313" key="3">
    <source>
        <dbReference type="Proteomes" id="UP000697710"/>
    </source>
</evidence>
<dbReference type="AlphaFoldDB" id="A0A956LYB6"/>
<dbReference type="InterPro" id="IPR011050">
    <property type="entry name" value="Pectin_lyase_fold/virulence"/>
</dbReference>
<gene>
    <name evidence="2" type="ORF">KC729_06150</name>
</gene>
<evidence type="ECO:0000313" key="2">
    <source>
        <dbReference type="EMBL" id="MCA9727247.1"/>
    </source>
</evidence>
<sequence length="166" mass="17622">MSWMVALTALGLVLPSLASARVWHVLADSTGDAPFLAAAVDSAADDDVIELGPGEFPVEGHSLRFQKSLEFVGAGAEMTTVLGGLGIIDLDGVQSCAVRDLRMMPGLARHDLLLMQQVDEFEAERCIFFGGTDNGWSRPSPSLGRTPDSGVRCAHCSQLGPRVPFP</sequence>
<name>A0A956LYB6_UNCEI</name>
<feature type="chain" id="PRO_5036957462" description="Pectate lyase superfamily protein domain-containing protein" evidence="1">
    <location>
        <begin position="21"/>
        <end position="166"/>
    </location>
</feature>
<accession>A0A956LYB6</accession>
<protein>
    <recommendedName>
        <fullName evidence="4">Pectate lyase superfamily protein domain-containing protein</fullName>
    </recommendedName>
</protein>
<proteinExistence type="predicted"/>
<evidence type="ECO:0000256" key="1">
    <source>
        <dbReference type="SAM" id="SignalP"/>
    </source>
</evidence>
<dbReference type="Proteomes" id="UP000697710">
    <property type="component" value="Unassembled WGS sequence"/>
</dbReference>